<accession>W4PAA1</accession>
<dbReference type="Pfam" id="PF01523">
    <property type="entry name" value="PmbA_TldD_1st"/>
    <property type="match status" value="1"/>
</dbReference>
<proteinExistence type="inferred from homology"/>
<dbReference type="Proteomes" id="UP000018861">
    <property type="component" value="Unassembled WGS sequence"/>
</dbReference>
<dbReference type="InterPro" id="IPR045569">
    <property type="entry name" value="Metalloprtase-TldD/E_C"/>
</dbReference>
<evidence type="ECO:0000259" key="4">
    <source>
        <dbReference type="Pfam" id="PF19290"/>
    </source>
</evidence>
<dbReference type="InterPro" id="IPR035068">
    <property type="entry name" value="TldD/PmbA_N"/>
</dbReference>
<sequence>MITDNNKKLAQWAMDYALRNGCQAAKVLLYSSSNTSFELRDAKMETLQQATEGGLNVSLYVDGRYGSISTNRLDRKELETFIKNGIDSTRYLAEDKARVLPDPERYYKGGKPDLQLSDSKFSSIDPDDKVALAKAVAEEAMGKDERVISVSSSYNDGENAAYRLISNGFEGETKNTWYSLSASVTIKGEGEARPSSYWYESSLYIDDLIKKGIGQKALERVLRKLGQKKVQSGKYTMVVDPMNTGRLLGPLMSALNGGALQQKNSFLLNKLHEKVGSDRLTLTDDPHLVKAFGARYFDNEGIATERRAIFDRGVLNTYFIDTYNAGKMEVDPTISSASILVMNTGNKNLEGLVADIDKGILVTGFNGGNCNSSTGDFSYGIEGFLIEGGKLTQPVSEMNITGNMITLWSSLVETGNDPRLNSSWRIPSLVFEGVDFSGL</sequence>
<name>W4PAA1_9BACE</name>
<dbReference type="GO" id="GO:0006508">
    <property type="term" value="P:proteolysis"/>
    <property type="evidence" value="ECO:0007669"/>
    <property type="project" value="InterPro"/>
</dbReference>
<dbReference type="PANTHER" id="PTHR43421:SF1">
    <property type="entry name" value="METALLOPROTEASE PMBA"/>
    <property type="match status" value="1"/>
</dbReference>
<dbReference type="InterPro" id="IPR036059">
    <property type="entry name" value="TldD/PmbA_sf"/>
</dbReference>
<evidence type="ECO:0000256" key="1">
    <source>
        <dbReference type="ARBA" id="ARBA00005836"/>
    </source>
</evidence>
<evidence type="ECO:0000313" key="5">
    <source>
        <dbReference type="EMBL" id="GAE16726.1"/>
    </source>
</evidence>
<evidence type="ECO:0000259" key="2">
    <source>
        <dbReference type="Pfam" id="PF01523"/>
    </source>
</evidence>
<dbReference type="Gene3D" id="3.30.2290.10">
    <property type="entry name" value="PmbA/TldD superfamily"/>
    <property type="match status" value="1"/>
</dbReference>
<dbReference type="InterPro" id="IPR045570">
    <property type="entry name" value="Metalloprtase-TldD/E_cen_dom"/>
</dbReference>
<protein>
    <submittedName>
        <fullName evidence="5">TldD protein</fullName>
    </submittedName>
</protein>
<dbReference type="EMBL" id="BAIQ01000041">
    <property type="protein sequence ID" value="GAE16726.1"/>
    <property type="molecule type" value="Genomic_DNA"/>
</dbReference>
<dbReference type="AlphaFoldDB" id="W4PAA1"/>
<comment type="caution">
    <text evidence="5">The sequence shown here is derived from an EMBL/GenBank/DDBJ whole genome shotgun (WGS) entry which is preliminary data.</text>
</comment>
<dbReference type="GO" id="GO:0008237">
    <property type="term" value="F:metallopeptidase activity"/>
    <property type="evidence" value="ECO:0007669"/>
    <property type="project" value="InterPro"/>
</dbReference>
<evidence type="ECO:0000259" key="3">
    <source>
        <dbReference type="Pfam" id="PF19289"/>
    </source>
</evidence>
<gene>
    <name evidence="5" type="ORF">JCM6292_3206</name>
</gene>
<feature type="domain" description="Metalloprotease TldD/E N-terminal" evidence="2">
    <location>
        <begin position="26"/>
        <end position="86"/>
    </location>
</feature>
<reference evidence="5 6" key="1">
    <citation type="journal article" date="2014" name="Genome Announc.">
        <title>Draft Genome Sequences of Three Strains of Bacteroides pyogenes Isolated from a Cat and Swine.</title>
        <authorList>
            <person name="Sakamoto M."/>
            <person name="Oshima K."/>
            <person name="Suda W."/>
            <person name="Kitamura K."/>
            <person name="Iida T."/>
            <person name="Hattori M."/>
            <person name="Ohkuma M."/>
        </authorList>
    </citation>
    <scope>NUCLEOTIDE SEQUENCE [LARGE SCALE GENOMIC DNA]</scope>
    <source>
        <strain evidence="5 6">JCM 6292</strain>
    </source>
</reference>
<feature type="domain" description="Metalloprotease TldD/E central" evidence="4">
    <location>
        <begin position="121"/>
        <end position="225"/>
    </location>
</feature>
<dbReference type="Pfam" id="PF19290">
    <property type="entry name" value="PmbA_TldD_2nd"/>
    <property type="match status" value="1"/>
</dbReference>
<dbReference type="GO" id="GO:0005829">
    <property type="term" value="C:cytosol"/>
    <property type="evidence" value="ECO:0007669"/>
    <property type="project" value="TreeGrafter"/>
</dbReference>
<evidence type="ECO:0000313" key="6">
    <source>
        <dbReference type="Proteomes" id="UP000018861"/>
    </source>
</evidence>
<dbReference type="InterPro" id="IPR047657">
    <property type="entry name" value="PmbA"/>
</dbReference>
<dbReference type="Pfam" id="PF19289">
    <property type="entry name" value="PmbA_TldD_3rd"/>
    <property type="match status" value="1"/>
</dbReference>
<organism evidence="5 6">
    <name type="scientific">Bacteroides pyogenes JCM 6292</name>
    <dbReference type="NCBI Taxonomy" id="1235809"/>
    <lineage>
        <taxon>Bacteria</taxon>
        <taxon>Pseudomonadati</taxon>
        <taxon>Bacteroidota</taxon>
        <taxon>Bacteroidia</taxon>
        <taxon>Bacteroidales</taxon>
        <taxon>Bacteroidaceae</taxon>
        <taxon>Bacteroides</taxon>
    </lineage>
</organism>
<comment type="similarity">
    <text evidence="1">Belongs to the peptidase U62 family.</text>
</comment>
<dbReference type="PANTHER" id="PTHR43421">
    <property type="entry name" value="METALLOPROTEASE PMBA"/>
    <property type="match status" value="1"/>
</dbReference>
<dbReference type="InterPro" id="IPR002510">
    <property type="entry name" value="Metalloprtase-TldD/E_N"/>
</dbReference>
<dbReference type="SUPFAM" id="SSF111283">
    <property type="entry name" value="Putative modulator of DNA gyrase, PmbA/TldD"/>
    <property type="match status" value="1"/>
</dbReference>
<feature type="domain" description="Metalloprotease TldD/E C-terminal" evidence="3">
    <location>
        <begin position="232"/>
        <end position="438"/>
    </location>
</feature>